<evidence type="ECO:0000256" key="1">
    <source>
        <dbReference type="SAM" id="MobiDB-lite"/>
    </source>
</evidence>
<dbReference type="EMBL" id="CAACVG010010000">
    <property type="protein sequence ID" value="VEN54715.1"/>
    <property type="molecule type" value="Genomic_DNA"/>
</dbReference>
<sequence>MMKCCKKSNPPGAYKYKEQDLPEIFRTCRPPPPPPPGEELWELQFCRWWGWNWVKKRDDLGAPGGRSSLENERPNRRQVQQQQYRPSYDGGNMGARCSPTRCNNDRQMMMNR</sequence>
<reference evidence="2 3" key="1">
    <citation type="submission" date="2019-01" db="EMBL/GenBank/DDBJ databases">
        <authorList>
            <person name="Sayadi A."/>
        </authorList>
    </citation>
    <scope>NUCLEOTIDE SEQUENCE [LARGE SCALE GENOMIC DNA]</scope>
</reference>
<organism evidence="2 3">
    <name type="scientific">Callosobruchus maculatus</name>
    <name type="common">Southern cowpea weevil</name>
    <name type="synonym">Pulse bruchid</name>
    <dbReference type="NCBI Taxonomy" id="64391"/>
    <lineage>
        <taxon>Eukaryota</taxon>
        <taxon>Metazoa</taxon>
        <taxon>Ecdysozoa</taxon>
        <taxon>Arthropoda</taxon>
        <taxon>Hexapoda</taxon>
        <taxon>Insecta</taxon>
        <taxon>Pterygota</taxon>
        <taxon>Neoptera</taxon>
        <taxon>Endopterygota</taxon>
        <taxon>Coleoptera</taxon>
        <taxon>Polyphaga</taxon>
        <taxon>Cucujiformia</taxon>
        <taxon>Chrysomeloidea</taxon>
        <taxon>Chrysomelidae</taxon>
        <taxon>Bruchinae</taxon>
        <taxon>Bruchini</taxon>
        <taxon>Callosobruchus</taxon>
    </lineage>
</organism>
<evidence type="ECO:0000313" key="3">
    <source>
        <dbReference type="Proteomes" id="UP000410492"/>
    </source>
</evidence>
<accession>A0A653D435</accession>
<feature type="non-terminal residue" evidence="2">
    <location>
        <position position="112"/>
    </location>
</feature>
<dbReference type="Proteomes" id="UP000410492">
    <property type="component" value="Unassembled WGS sequence"/>
</dbReference>
<dbReference type="OrthoDB" id="6783413at2759"/>
<keyword evidence="3" id="KW-1185">Reference proteome</keyword>
<feature type="region of interest" description="Disordered" evidence="1">
    <location>
        <begin position="60"/>
        <end position="112"/>
    </location>
</feature>
<dbReference type="AlphaFoldDB" id="A0A653D435"/>
<evidence type="ECO:0000313" key="2">
    <source>
        <dbReference type="EMBL" id="VEN54715.1"/>
    </source>
</evidence>
<gene>
    <name evidence="2" type="ORF">CALMAC_LOCUS14118</name>
</gene>
<proteinExistence type="predicted"/>
<name>A0A653D435_CALMS</name>
<protein>
    <submittedName>
        <fullName evidence="2">Uncharacterized protein</fullName>
    </submittedName>
</protein>